<feature type="transmembrane region" description="Helical" evidence="3">
    <location>
        <begin position="249"/>
        <end position="266"/>
    </location>
</feature>
<evidence type="ECO:0000256" key="2">
    <source>
        <dbReference type="PIRNR" id="PIRNR002744"/>
    </source>
</evidence>
<proteinExistence type="inferred from homology"/>
<accession>A0A1U7LLX0</accession>
<dbReference type="GO" id="GO:0022857">
    <property type="term" value="F:transmembrane transporter activity"/>
    <property type="evidence" value="ECO:0007669"/>
    <property type="project" value="InterPro"/>
</dbReference>
<feature type="transmembrane region" description="Helical" evidence="3">
    <location>
        <begin position="445"/>
        <end position="466"/>
    </location>
</feature>
<evidence type="ECO:0000256" key="3">
    <source>
        <dbReference type="SAM" id="Phobius"/>
    </source>
</evidence>
<dbReference type="AlphaFoldDB" id="A0A1U7LLX0"/>
<comment type="caution">
    <text evidence="4">The sequence shown here is derived from an EMBL/GenBank/DDBJ whole genome shotgun (WGS) entry which is preliminary data.</text>
</comment>
<feature type="transmembrane region" description="Helical" evidence="3">
    <location>
        <begin position="186"/>
        <end position="205"/>
    </location>
</feature>
<keyword evidence="3" id="KW-0812">Transmembrane</keyword>
<gene>
    <name evidence="4" type="ORF">NEOLI_001250</name>
</gene>
<sequence>MKQDMNDAQSYSIKTPKVLDQVEISKIRDKRVLNGLLPRFTSKPLVETRGIERVLPEDRTDTSLWHIVAVWWSANIGISTMSVGILGPAVFRLSLRQTYSRLTFKVFGNRLHSIFRNACSTDTPCLLTISALVLNLGSVKWLLHVSVLDGSERESYVYWNFLFGWDSIGLILSSQILFAMTKAISYRLSILIFAFLGLIVPVLGYEVLHKFQSYAYIPSLISVIIVLVQLGRNGSFTVSAPMNLNKTEAVLNFSAAIFGGGIGWASTGADYNVMRPADTKRTQIYFVSYASLMLSMAPSEVVGAACGTTIFANSRYADAYQSDNIGGLLSEVLESLGHTGKMLCFAMFLFASISSTILSKYSTGFVIQTLGNRALMVPRWVWTIVGSVIATGIALVGAKHFSEALTNMLGIIGYWMSIYTCIVLEEHIIFRSRYGYKLDDWNTPSRLPVGIAAGAASIFGITGAVLGMQQPWFTGAIAKLIGSTGGDIGFGISAL</sequence>
<keyword evidence="2 3" id="KW-0472">Membrane</keyword>
<dbReference type="PANTHER" id="PTHR31806">
    <property type="entry name" value="PURINE-CYTOSINE PERMEASE FCY2-RELATED"/>
    <property type="match status" value="1"/>
</dbReference>
<dbReference type="OrthoDB" id="2116389at2759"/>
<keyword evidence="1 2" id="KW-0813">Transport</keyword>
<feature type="transmembrane region" description="Helical" evidence="3">
    <location>
        <begin position="340"/>
        <end position="359"/>
    </location>
</feature>
<dbReference type="InterPro" id="IPR026030">
    <property type="entry name" value="Pur-cyt_permease_Fcy2/21/22"/>
</dbReference>
<feature type="transmembrane region" description="Helical" evidence="3">
    <location>
        <begin position="69"/>
        <end position="93"/>
    </location>
</feature>
<dbReference type="Gene3D" id="1.10.4160.10">
    <property type="entry name" value="Hydantoin permease"/>
    <property type="match status" value="1"/>
</dbReference>
<dbReference type="PIRSF" id="PIRSF002744">
    <property type="entry name" value="Pur-cyt_permease"/>
    <property type="match status" value="1"/>
</dbReference>
<evidence type="ECO:0000313" key="5">
    <source>
        <dbReference type="Proteomes" id="UP000186594"/>
    </source>
</evidence>
<feature type="transmembrane region" description="Helical" evidence="3">
    <location>
        <begin position="380"/>
        <end position="398"/>
    </location>
</feature>
<feature type="transmembrane region" description="Helical" evidence="3">
    <location>
        <begin position="211"/>
        <end position="228"/>
    </location>
</feature>
<dbReference type="STRING" id="1198029.A0A1U7LLX0"/>
<evidence type="ECO:0000256" key="1">
    <source>
        <dbReference type="ARBA" id="ARBA00022448"/>
    </source>
</evidence>
<keyword evidence="3" id="KW-1133">Transmembrane helix</keyword>
<feature type="transmembrane region" description="Helical" evidence="3">
    <location>
        <begin position="404"/>
        <end position="424"/>
    </location>
</feature>
<feature type="transmembrane region" description="Helical" evidence="3">
    <location>
        <begin position="114"/>
        <end position="136"/>
    </location>
</feature>
<reference evidence="4 5" key="1">
    <citation type="submission" date="2016-04" db="EMBL/GenBank/DDBJ databases">
        <title>Evolutionary innovation and constraint leading to complex multicellularity in the Ascomycota.</title>
        <authorList>
            <person name="Cisse O."/>
            <person name="Nguyen A."/>
            <person name="Hewitt D.A."/>
            <person name="Jedd G."/>
            <person name="Stajich J.E."/>
        </authorList>
    </citation>
    <scope>NUCLEOTIDE SEQUENCE [LARGE SCALE GENOMIC DNA]</scope>
    <source>
        <strain evidence="4 5">DAH-3</strain>
    </source>
</reference>
<dbReference type="OMA" id="AQVLSPW"/>
<keyword evidence="5" id="KW-1185">Reference proteome</keyword>
<evidence type="ECO:0000313" key="4">
    <source>
        <dbReference type="EMBL" id="OLL23511.1"/>
    </source>
</evidence>
<protein>
    <submittedName>
        <fullName evidence="4">Purine-cytosine permease fcyB</fullName>
    </submittedName>
</protein>
<dbReference type="EMBL" id="LXFE01001513">
    <property type="protein sequence ID" value="OLL23511.1"/>
    <property type="molecule type" value="Genomic_DNA"/>
</dbReference>
<dbReference type="PANTHER" id="PTHR31806:SF17">
    <property type="entry name" value="VITAMIN B6 TRANSPORTER TPN1"/>
    <property type="match status" value="1"/>
</dbReference>
<name>A0A1U7LLX0_NEOID</name>
<feature type="transmembrane region" description="Helical" evidence="3">
    <location>
        <begin position="156"/>
        <end position="179"/>
    </location>
</feature>
<dbReference type="GO" id="GO:0005886">
    <property type="term" value="C:plasma membrane"/>
    <property type="evidence" value="ECO:0007669"/>
    <property type="project" value="TreeGrafter"/>
</dbReference>
<comment type="similarity">
    <text evidence="2">Belongs to the purine-cytosine permease (2.A.39) family.</text>
</comment>
<dbReference type="Proteomes" id="UP000186594">
    <property type="component" value="Unassembled WGS sequence"/>
</dbReference>
<organism evidence="4 5">
    <name type="scientific">Neolecta irregularis (strain DAH-3)</name>
    <dbReference type="NCBI Taxonomy" id="1198029"/>
    <lineage>
        <taxon>Eukaryota</taxon>
        <taxon>Fungi</taxon>
        <taxon>Dikarya</taxon>
        <taxon>Ascomycota</taxon>
        <taxon>Taphrinomycotina</taxon>
        <taxon>Neolectales</taxon>
        <taxon>Neolectaceae</taxon>
        <taxon>Neolecta</taxon>
    </lineage>
</organism>